<feature type="region of interest" description="Disordered" evidence="1">
    <location>
        <begin position="116"/>
        <end position="141"/>
    </location>
</feature>
<dbReference type="STRING" id="1408163.A0A0F4YXD8"/>
<sequence>MSAPRKYQPGHNQDYYGQGGQPQPGYGPQQNSYYAPHGQQQQNQWTAPPGPQNEFPGPGESPAENQLNAGEGERGLGGALAGGLAGGFTGHKLNHGFLGSFGGAIIGSLIEDQLKKHGGREHDDHRHHHQDHHRQQQQQASNLLPGQVLSTLTGAANASTASLHHCKK</sequence>
<dbReference type="EMBL" id="LASV01000146">
    <property type="protein sequence ID" value="KKA22278.1"/>
    <property type="molecule type" value="Genomic_DNA"/>
</dbReference>
<dbReference type="PANTHER" id="PTHR37014">
    <property type="entry name" value="EXPRESSION LETHALITY PROTEIN HEL10, PUTATIVE (AFU_ORTHOLOGUE AFUA_1G06580)-RELATED"/>
    <property type="match status" value="1"/>
</dbReference>
<dbReference type="OrthoDB" id="4227542at2759"/>
<feature type="compositionally biased region" description="Gly residues" evidence="1">
    <location>
        <begin position="75"/>
        <end position="85"/>
    </location>
</feature>
<evidence type="ECO:0000313" key="2">
    <source>
        <dbReference type="EMBL" id="KKA22278.1"/>
    </source>
</evidence>
<dbReference type="RefSeq" id="XP_013328890.1">
    <property type="nucleotide sequence ID" value="XM_013473436.1"/>
</dbReference>
<dbReference type="AlphaFoldDB" id="A0A0F4YXD8"/>
<feature type="region of interest" description="Disordered" evidence="1">
    <location>
        <begin position="1"/>
        <end position="85"/>
    </location>
</feature>
<dbReference type="Proteomes" id="UP000053958">
    <property type="component" value="Unassembled WGS sequence"/>
</dbReference>
<organism evidence="2 3">
    <name type="scientific">Rasamsonia emersonii (strain ATCC 16479 / CBS 393.64 / IMI 116815)</name>
    <dbReference type="NCBI Taxonomy" id="1408163"/>
    <lineage>
        <taxon>Eukaryota</taxon>
        <taxon>Fungi</taxon>
        <taxon>Dikarya</taxon>
        <taxon>Ascomycota</taxon>
        <taxon>Pezizomycotina</taxon>
        <taxon>Eurotiomycetes</taxon>
        <taxon>Eurotiomycetidae</taxon>
        <taxon>Eurotiales</taxon>
        <taxon>Trichocomaceae</taxon>
        <taxon>Rasamsonia</taxon>
    </lineage>
</organism>
<protein>
    <recommendedName>
        <fullName evidence="4">Glycine zipper 2TM domain-containing protein</fullName>
    </recommendedName>
</protein>
<dbReference type="PANTHER" id="PTHR37014:SF1">
    <property type="entry name" value="EXPRESSION LETHALITY PROTEIN HEL10, PUTATIVE (AFU_ORTHOLOGUE AFUA_1G06580)-RELATED"/>
    <property type="match status" value="1"/>
</dbReference>
<gene>
    <name evidence="2" type="ORF">T310_3713</name>
</gene>
<accession>A0A0F4YXD8</accession>
<evidence type="ECO:0008006" key="4">
    <source>
        <dbReference type="Google" id="ProtNLM"/>
    </source>
</evidence>
<dbReference type="GeneID" id="25316062"/>
<comment type="caution">
    <text evidence="2">The sequence shown here is derived from an EMBL/GenBank/DDBJ whole genome shotgun (WGS) entry which is preliminary data.</text>
</comment>
<name>A0A0F4YXD8_RASE3</name>
<evidence type="ECO:0000313" key="3">
    <source>
        <dbReference type="Proteomes" id="UP000053958"/>
    </source>
</evidence>
<evidence type="ECO:0000256" key="1">
    <source>
        <dbReference type="SAM" id="MobiDB-lite"/>
    </source>
</evidence>
<keyword evidence="3" id="KW-1185">Reference proteome</keyword>
<reference evidence="2 3" key="1">
    <citation type="submission" date="2015-04" db="EMBL/GenBank/DDBJ databases">
        <authorList>
            <person name="Heijne W.H."/>
            <person name="Fedorova N.D."/>
            <person name="Nierman W.C."/>
            <person name="Vollebregt A.W."/>
            <person name="Zhao Z."/>
            <person name="Wu L."/>
            <person name="Kumar M."/>
            <person name="Stam H."/>
            <person name="van den Berg M.A."/>
            <person name="Pel H.J."/>
        </authorList>
    </citation>
    <scope>NUCLEOTIDE SEQUENCE [LARGE SCALE GENOMIC DNA]</scope>
    <source>
        <strain evidence="2 3">CBS 393.64</strain>
    </source>
</reference>
<proteinExistence type="predicted"/>